<dbReference type="InterPro" id="IPR027806">
    <property type="entry name" value="HARBI1_dom"/>
</dbReference>
<keyword evidence="2" id="KW-0479">Metal-binding</keyword>
<gene>
    <name evidence="4" type="ORF">PR048_012122</name>
</gene>
<dbReference type="Proteomes" id="UP001159363">
    <property type="component" value="Chromosome X"/>
</dbReference>
<evidence type="ECO:0000313" key="5">
    <source>
        <dbReference type="Proteomes" id="UP001159363"/>
    </source>
</evidence>
<keyword evidence="5" id="KW-1185">Reference proteome</keyword>
<accession>A0ABQ9HNG5</accession>
<proteinExistence type="predicted"/>
<organism evidence="4 5">
    <name type="scientific">Dryococelus australis</name>
    <dbReference type="NCBI Taxonomy" id="614101"/>
    <lineage>
        <taxon>Eukaryota</taxon>
        <taxon>Metazoa</taxon>
        <taxon>Ecdysozoa</taxon>
        <taxon>Arthropoda</taxon>
        <taxon>Hexapoda</taxon>
        <taxon>Insecta</taxon>
        <taxon>Pterygota</taxon>
        <taxon>Neoptera</taxon>
        <taxon>Polyneoptera</taxon>
        <taxon>Phasmatodea</taxon>
        <taxon>Verophasmatodea</taxon>
        <taxon>Anareolatae</taxon>
        <taxon>Phasmatidae</taxon>
        <taxon>Eurycanthinae</taxon>
        <taxon>Dryococelus</taxon>
    </lineage>
</organism>
<evidence type="ECO:0000313" key="4">
    <source>
        <dbReference type="EMBL" id="KAJ8885916.1"/>
    </source>
</evidence>
<evidence type="ECO:0000259" key="3">
    <source>
        <dbReference type="Pfam" id="PF13359"/>
    </source>
</evidence>
<dbReference type="Pfam" id="PF13359">
    <property type="entry name" value="DDE_Tnp_4"/>
    <property type="match status" value="1"/>
</dbReference>
<comment type="caution">
    <text evidence="4">The sequence shown here is derived from an EMBL/GenBank/DDBJ whole genome shotgun (WGS) entry which is preliminary data.</text>
</comment>
<dbReference type="EMBL" id="JARBHB010000004">
    <property type="protein sequence ID" value="KAJ8885916.1"/>
    <property type="molecule type" value="Genomic_DNA"/>
</dbReference>
<name>A0ABQ9HNG5_9NEOP</name>
<protein>
    <recommendedName>
        <fullName evidence="3">DDE Tnp4 domain-containing protein</fullName>
    </recommendedName>
</protein>
<evidence type="ECO:0000256" key="1">
    <source>
        <dbReference type="ARBA" id="ARBA00001968"/>
    </source>
</evidence>
<sequence length="121" mass="13947">MHPQFMRKSYVNRYGDHLFNVMVICGPDYKFYSINANWPGSVHDARVLRNPDIYNRFETDWKPYGKSAVLHNIACNSDPNEVFVCGNGDNVEENNNIILEADEIAIGARERLDPQMSYFQG</sequence>
<evidence type="ECO:0000256" key="2">
    <source>
        <dbReference type="ARBA" id="ARBA00022723"/>
    </source>
</evidence>
<comment type="cofactor">
    <cofactor evidence="1">
        <name>a divalent metal cation</name>
        <dbReference type="ChEBI" id="CHEBI:60240"/>
    </cofactor>
</comment>
<reference evidence="4 5" key="1">
    <citation type="submission" date="2023-02" db="EMBL/GenBank/DDBJ databases">
        <title>LHISI_Scaffold_Assembly.</title>
        <authorList>
            <person name="Stuart O.P."/>
            <person name="Cleave R."/>
            <person name="Magrath M.J.L."/>
            <person name="Mikheyev A.S."/>
        </authorList>
    </citation>
    <scope>NUCLEOTIDE SEQUENCE [LARGE SCALE GENOMIC DNA]</scope>
    <source>
        <strain evidence="4">Daus_M_001</strain>
        <tissue evidence="4">Leg muscle</tissue>
    </source>
</reference>
<feature type="domain" description="DDE Tnp4" evidence="3">
    <location>
        <begin position="7"/>
        <end position="60"/>
    </location>
</feature>